<dbReference type="GO" id="GO:0005975">
    <property type="term" value="P:carbohydrate metabolic process"/>
    <property type="evidence" value="ECO:0007669"/>
    <property type="project" value="InterPro"/>
</dbReference>
<dbReference type="EMBL" id="SSOB01000068">
    <property type="protein sequence ID" value="THF72887.1"/>
    <property type="molecule type" value="Genomic_DNA"/>
</dbReference>
<protein>
    <submittedName>
        <fullName evidence="8">Alpha-N-arabinofuranosidase</fullName>
    </submittedName>
</protein>
<dbReference type="PIRSF" id="PIRSF025414">
    <property type="entry name" value="Alpha-L-arabinofuranosidase"/>
    <property type="match status" value="1"/>
</dbReference>
<dbReference type="OrthoDB" id="177947at2"/>
<evidence type="ECO:0000256" key="5">
    <source>
        <dbReference type="PIRSR" id="PIRSR606710-2"/>
    </source>
</evidence>
<accession>A0A4S4BF28</accession>
<evidence type="ECO:0000256" key="1">
    <source>
        <dbReference type="ARBA" id="ARBA00009865"/>
    </source>
</evidence>
<organism evidence="8 9">
    <name type="scientific">Cohnella fermenti</name>
    <dbReference type="NCBI Taxonomy" id="2565925"/>
    <lineage>
        <taxon>Bacteria</taxon>
        <taxon>Bacillati</taxon>
        <taxon>Bacillota</taxon>
        <taxon>Bacilli</taxon>
        <taxon>Bacillales</taxon>
        <taxon>Paenibacillaceae</taxon>
        <taxon>Cohnella</taxon>
    </lineage>
</organism>
<evidence type="ECO:0000313" key="9">
    <source>
        <dbReference type="Proteomes" id="UP000310636"/>
    </source>
</evidence>
<dbReference type="SUPFAM" id="SSF75005">
    <property type="entry name" value="Arabinanase/levansucrase/invertase"/>
    <property type="match status" value="1"/>
</dbReference>
<evidence type="ECO:0000256" key="4">
    <source>
        <dbReference type="ARBA" id="ARBA00023295"/>
    </source>
</evidence>
<dbReference type="GO" id="GO:0004553">
    <property type="term" value="F:hydrolase activity, hydrolyzing O-glycosyl compounds"/>
    <property type="evidence" value="ECO:0007669"/>
    <property type="project" value="InterPro"/>
</dbReference>
<dbReference type="InterPro" id="IPR006710">
    <property type="entry name" value="Glyco_hydro_43"/>
</dbReference>
<dbReference type="RefSeq" id="WP_136373836.1">
    <property type="nucleotide sequence ID" value="NZ_SSOB01000068.1"/>
</dbReference>
<keyword evidence="3 6" id="KW-0378">Hydrolase</keyword>
<dbReference type="PANTHER" id="PTHR43817:SF1">
    <property type="entry name" value="HYDROLASE, FAMILY 43, PUTATIVE (AFU_ORTHOLOGUE AFUA_3G01660)-RELATED"/>
    <property type="match status" value="1"/>
</dbReference>
<proteinExistence type="inferred from homology"/>
<dbReference type="InterPro" id="IPR016828">
    <property type="entry name" value="Alpha-L-arabinofuranosidase"/>
</dbReference>
<evidence type="ECO:0000256" key="3">
    <source>
        <dbReference type="ARBA" id="ARBA00022801"/>
    </source>
</evidence>
<evidence type="ECO:0000256" key="6">
    <source>
        <dbReference type="RuleBase" id="RU361187"/>
    </source>
</evidence>
<feature type="region of interest" description="Disordered" evidence="7">
    <location>
        <begin position="288"/>
        <end position="323"/>
    </location>
</feature>
<sequence length="323" mass="36522">MPAASGRRKSYVHPLIRHRADPWIYRHADGFYYFTATVPEYDRIELRRAETIELLDGAPPATIWRKKSEGPMSRLIWAPELHRIGGRWYVYFAAAHTTETLDGAFQHRIYVLENVSDNPLEGEWTEKGQLDTGWESFALDATCFESDGAHYLVWAQKEDGIPGNSNLYIAELDTPWRLKSGAVRLSVPEYEWETALFLVNEGPAVLKRGGRIFLTYSASATDHHYCMGLLTASESSDLLDPASWTKSPEPVFRSNEEAGIYGPGHNGFTTAENGEDLLLYHARDVKEVEGDPLDDPNRHARIQPFGWRADGTPDFGKPVRPTR</sequence>
<dbReference type="CDD" id="cd18817">
    <property type="entry name" value="GH43f_LbAraf43-like"/>
    <property type="match status" value="1"/>
</dbReference>
<evidence type="ECO:0000313" key="8">
    <source>
        <dbReference type="EMBL" id="THF72887.1"/>
    </source>
</evidence>
<reference evidence="8 9" key="1">
    <citation type="submission" date="2019-04" db="EMBL/GenBank/DDBJ databases">
        <title>Cohnella sp. nov. isolated from preserved vegetables.</title>
        <authorList>
            <person name="Lin S.-Y."/>
            <person name="Hung M.-H."/>
            <person name="Young C.-C."/>
        </authorList>
    </citation>
    <scope>NUCLEOTIDE SEQUENCE [LARGE SCALE GENOMIC DNA]</scope>
    <source>
        <strain evidence="8 9">CC-MHH1044</strain>
    </source>
</reference>
<comment type="similarity">
    <text evidence="1 6">Belongs to the glycosyl hydrolase 43 family.</text>
</comment>
<keyword evidence="4 6" id="KW-0326">Glycosidase</keyword>
<dbReference type="AlphaFoldDB" id="A0A4S4BF28"/>
<dbReference type="Gene3D" id="2.115.10.20">
    <property type="entry name" value="Glycosyl hydrolase domain, family 43"/>
    <property type="match status" value="1"/>
</dbReference>
<feature type="site" description="Important for catalytic activity, responsible for pKa modulation of the active site Glu and correct orientation of both the proton donor and substrate" evidence="5">
    <location>
        <position position="140"/>
    </location>
</feature>
<dbReference type="Proteomes" id="UP000310636">
    <property type="component" value="Unassembled WGS sequence"/>
</dbReference>
<evidence type="ECO:0000256" key="7">
    <source>
        <dbReference type="SAM" id="MobiDB-lite"/>
    </source>
</evidence>
<comment type="caution">
    <text evidence="8">The sequence shown here is derived from an EMBL/GenBank/DDBJ whole genome shotgun (WGS) entry which is preliminary data.</text>
</comment>
<dbReference type="InterPro" id="IPR023296">
    <property type="entry name" value="Glyco_hydro_beta-prop_sf"/>
</dbReference>
<dbReference type="Pfam" id="PF04616">
    <property type="entry name" value="Glyco_hydro_43"/>
    <property type="match status" value="1"/>
</dbReference>
<keyword evidence="2" id="KW-0732">Signal</keyword>
<dbReference type="PANTHER" id="PTHR43817">
    <property type="entry name" value="GLYCOSYL HYDROLASE"/>
    <property type="match status" value="1"/>
</dbReference>
<evidence type="ECO:0000256" key="2">
    <source>
        <dbReference type="ARBA" id="ARBA00022729"/>
    </source>
</evidence>
<name>A0A4S4BF28_9BACL</name>
<gene>
    <name evidence="8" type="ORF">E6C55_31585</name>
</gene>
<keyword evidence="9" id="KW-1185">Reference proteome</keyword>